<reference evidence="4" key="1">
    <citation type="submission" date="2020-08" db="EMBL/GenBank/DDBJ databases">
        <title>Genomic insights into the carbon and energy metabolism of the first obligate autotrophic acetogenic bacterium Aceticella autotrophica gen. nov., sp. nov.</title>
        <authorList>
            <person name="Toshchakov S.V."/>
            <person name="Elcheninov A.G."/>
            <person name="Kublanov I.V."/>
            <person name="Frolov E.N."/>
            <person name="Lebedinsky A.V."/>
        </authorList>
    </citation>
    <scope>NUCLEOTIDE SEQUENCE</scope>
    <source>
        <strain evidence="4">3443-3Ac</strain>
    </source>
</reference>
<protein>
    <submittedName>
        <fullName evidence="4">S-layer homology domain-containing protein</fullName>
    </submittedName>
</protein>
<dbReference type="InterPro" id="IPR031325">
    <property type="entry name" value="RHS_repeat"/>
</dbReference>
<dbReference type="Proteomes" id="UP000671913">
    <property type="component" value="Chromosome"/>
</dbReference>
<dbReference type="PROSITE" id="PS51272">
    <property type="entry name" value="SLH"/>
    <property type="match status" value="3"/>
</dbReference>
<feature type="region of interest" description="Disordered" evidence="2">
    <location>
        <begin position="75"/>
        <end position="99"/>
    </location>
</feature>
<dbReference type="AlphaFoldDB" id="A0A975GAR7"/>
<proteinExistence type="predicted"/>
<organism evidence="4 5">
    <name type="scientific">Aceticella autotrophica</name>
    <dbReference type="NCBI Taxonomy" id="2755338"/>
    <lineage>
        <taxon>Bacteria</taxon>
        <taxon>Bacillati</taxon>
        <taxon>Bacillota</taxon>
        <taxon>Clostridia</taxon>
        <taxon>Thermoanaerobacterales</taxon>
        <taxon>Thermoanaerobacteraceae</taxon>
        <taxon>Aceticella</taxon>
    </lineage>
</organism>
<accession>A0A975GAR7</accession>
<dbReference type="EMBL" id="CP060096">
    <property type="protein sequence ID" value="QSZ27580.1"/>
    <property type="molecule type" value="Genomic_DNA"/>
</dbReference>
<dbReference type="KEGG" id="aaut:ACETAC_01300"/>
<dbReference type="InterPro" id="IPR001119">
    <property type="entry name" value="SLH_dom"/>
</dbReference>
<name>A0A975GAR7_9THEO</name>
<gene>
    <name evidence="4" type="ORF">ACETAC_01300</name>
</gene>
<evidence type="ECO:0000313" key="5">
    <source>
        <dbReference type="Proteomes" id="UP000671913"/>
    </source>
</evidence>
<keyword evidence="5" id="KW-1185">Reference proteome</keyword>
<dbReference type="InterPro" id="IPR006530">
    <property type="entry name" value="YD"/>
</dbReference>
<evidence type="ECO:0000256" key="1">
    <source>
        <dbReference type="ARBA" id="ARBA00022737"/>
    </source>
</evidence>
<dbReference type="RefSeq" id="WP_284680282.1">
    <property type="nucleotide sequence ID" value="NZ_CP060096.1"/>
</dbReference>
<sequence length="375" mass="40323">MKKKAISIIIAVVIQLLLIVHCILPVYAVVYTYDDLNRLTSATYDSSGNITYTYDAAGNITGIMTKGFITNEAKTTNSNNSGSTEFNTGNGTSGSSSTTTPTTYRITVNDAVYANVYTDKQAASAGDIVTINISNIQQGYRFKSITVTNGSGNQLATTEVKPGQQYTFTMPASAVTVSVIFEPIKPIIQKFKDINGHWAEETITKLADMGIVSGYEDGTFKPDNKITRAEATAILVRALKLSHGTEKDLKFADNVAIPIWAKGVVAAAAKEGLVKGYPQPDGSVTFEADRPISRVEIAAIIVRVMEKKIGKAIPSTLKFIDNTAIPEWGKTSVGIAVSKGIVVGYPDNTFRADNPVTRAEASVMVFRLLEILGNK</sequence>
<evidence type="ECO:0000313" key="4">
    <source>
        <dbReference type="EMBL" id="QSZ27580.1"/>
    </source>
</evidence>
<feature type="domain" description="SLH" evidence="3">
    <location>
        <begin position="251"/>
        <end position="315"/>
    </location>
</feature>
<keyword evidence="1" id="KW-0677">Repeat</keyword>
<dbReference type="Pfam" id="PF05593">
    <property type="entry name" value="RHS_repeat"/>
    <property type="match status" value="1"/>
</dbReference>
<dbReference type="PANTHER" id="PTHR43308">
    <property type="entry name" value="OUTER MEMBRANE PROTEIN ALPHA-RELATED"/>
    <property type="match status" value="1"/>
</dbReference>
<evidence type="ECO:0000259" key="3">
    <source>
        <dbReference type="PROSITE" id="PS51272"/>
    </source>
</evidence>
<dbReference type="Pfam" id="PF18998">
    <property type="entry name" value="Flg_new_2"/>
    <property type="match status" value="1"/>
</dbReference>
<dbReference type="Pfam" id="PF00395">
    <property type="entry name" value="SLH"/>
    <property type="match status" value="3"/>
</dbReference>
<dbReference type="InterPro" id="IPR044060">
    <property type="entry name" value="Bacterial_rp_domain"/>
</dbReference>
<feature type="domain" description="SLH" evidence="3">
    <location>
        <begin position="316"/>
        <end position="375"/>
    </location>
</feature>
<feature type="domain" description="SLH" evidence="3">
    <location>
        <begin position="186"/>
        <end position="249"/>
    </location>
</feature>
<dbReference type="PANTHER" id="PTHR43308:SF5">
    <property type="entry name" value="S-LAYER PROTEIN _ PEPTIDOGLYCAN ENDO-BETA-N-ACETYLGLUCOSAMINIDASE"/>
    <property type="match status" value="1"/>
</dbReference>
<dbReference type="InterPro" id="IPR051465">
    <property type="entry name" value="Cell_Envelope_Struct_Comp"/>
</dbReference>
<dbReference type="NCBIfam" id="TIGR01643">
    <property type="entry name" value="YD_repeat_2x"/>
    <property type="match status" value="1"/>
</dbReference>
<evidence type="ECO:0000256" key="2">
    <source>
        <dbReference type="SAM" id="MobiDB-lite"/>
    </source>
</evidence>